<dbReference type="EMBL" id="FLRD01000872">
    <property type="protein sequence ID" value="SBT55766.1"/>
    <property type="molecule type" value="Genomic_DNA"/>
</dbReference>
<evidence type="ECO:0000313" key="3">
    <source>
        <dbReference type="Proteomes" id="UP000078550"/>
    </source>
</evidence>
<reference evidence="3 4" key="2">
    <citation type="submission" date="2016-05" db="EMBL/GenBank/DDBJ databases">
        <authorList>
            <person name="Naeem Raeece"/>
        </authorList>
    </citation>
    <scope>NUCLEOTIDE SEQUENCE [LARGE SCALE GENOMIC DNA]</scope>
</reference>
<dbReference type="EMBL" id="FLRE01001349">
    <property type="protein sequence ID" value="SBT56377.1"/>
    <property type="molecule type" value="Genomic_DNA"/>
</dbReference>
<evidence type="ECO:0000313" key="4">
    <source>
        <dbReference type="Proteomes" id="UP000078555"/>
    </source>
</evidence>
<organism evidence="2 3">
    <name type="scientific">Plasmodium ovale wallikeri</name>
    <dbReference type="NCBI Taxonomy" id="864142"/>
    <lineage>
        <taxon>Eukaryota</taxon>
        <taxon>Sar</taxon>
        <taxon>Alveolata</taxon>
        <taxon>Apicomplexa</taxon>
        <taxon>Aconoidasida</taxon>
        <taxon>Haemosporida</taxon>
        <taxon>Plasmodiidae</taxon>
        <taxon>Plasmodium</taxon>
        <taxon>Plasmodium (Plasmodium)</taxon>
    </lineage>
</organism>
<dbReference type="AlphaFoldDB" id="A0A1A9AJL9"/>
<evidence type="ECO:0000313" key="2">
    <source>
        <dbReference type="EMBL" id="SBT56377.1"/>
    </source>
</evidence>
<protein>
    <submittedName>
        <fullName evidence="2">PIR Superfamily Protein</fullName>
    </submittedName>
</protein>
<dbReference type="Proteomes" id="UP000078550">
    <property type="component" value="Unassembled WGS sequence"/>
</dbReference>
<evidence type="ECO:0000313" key="1">
    <source>
        <dbReference type="EMBL" id="SBT55766.1"/>
    </source>
</evidence>
<gene>
    <name evidence="1" type="ORF">POVWA1_072150</name>
    <name evidence="2" type="ORF">POVWA2_073260</name>
</gene>
<sequence>MKIYIYEESTENSNLLRACVVTDYILNSLNETAKQYELYIVKNLCMYISYILYDKIKSIPDRSNFENLYKCLNNYKITYDLNDDNCNIINFYSNDKELDKRIELYFHSEILRWIQAQYNTFNLYYEDVYNKYLKQCANFYNNVIQDDYCNKVESYKSEIENFQTNFNKTKNILKGKGINIRDEETQLLERPSCTSKDLKMKSMQVENMDPPTDDKTFTPIGSSLHRKIGAKKKKTNLEEKTDEFLLDTYENENLSLCYHRYSILYHSSQNE</sequence>
<name>A0A1A9AJL9_PLAOA</name>
<accession>A0A1A9AJL9</accession>
<dbReference type="Proteomes" id="UP000078555">
    <property type="component" value="Unassembled WGS sequence"/>
</dbReference>
<reference evidence="2" key="1">
    <citation type="submission" date="2016-05" db="EMBL/GenBank/DDBJ databases">
        <authorList>
            <person name="Lavstsen T."/>
            <person name="Jespersen J.S."/>
        </authorList>
    </citation>
    <scope>NUCLEOTIDE SEQUENCE [LARGE SCALE GENOMIC DNA]</scope>
</reference>
<proteinExistence type="predicted"/>
<keyword evidence="4" id="KW-1185">Reference proteome</keyword>